<evidence type="ECO:0000256" key="1">
    <source>
        <dbReference type="PROSITE-ProRule" id="PRU00076"/>
    </source>
</evidence>
<dbReference type="PANTHER" id="PTHR24032">
    <property type="entry name" value="EGF-LIKE DOMAIN-CONTAINING PROTEIN-RELATED-RELATED"/>
    <property type="match status" value="1"/>
</dbReference>
<dbReference type="PROSITE" id="PS01186">
    <property type="entry name" value="EGF_2"/>
    <property type="match status" value="1"/>
</dbReference>
<keyword evidence="1" id="KW-1015">Disulfide bond</keyword>
<gene>
    <name evidence="5" type="ORF">DFA_09551</name>
</gene>
<name>F4Q7Y2_CACFS</name>
<keyword evidence="2" id="KW-1133">Transmembrane helix</keyword>
<dbReference type="KEGG" id="dfa:DFA_09551"/>
<feature type="signal peptide" evidence="3">
    <location>
        <begin position="1"/>
        <end position="26"/>
    </location>
</feature>
<keyword evidence="1" id="KW-0245">EGF-like domain</keyword>
<evidence type="ECO:0000313" key="6">
    <source>
        <dbReference type="Proteomes" id="UP000007797"/>
    </source>
</evidence>
<dbReference type="Gene3D" id="2.10.25.10">
    <property type="entry name" value="Laminin"/>
    <property type="match status" value="1"/>
</dbReference>
<dbReference type="AlphaFoldDB" id="F4Q7Y2"/>
<proteinExistence type="predicted"/>
<reference evidence="6" key="1">
    <citation type="journal article" date="2011" name="Genome Res.">
        <title>Phylogeny-wide analysis of social amoeba genomes highlights ancient origins for complex intercellular communication.</title>
        <authorList>
            <person name="Heidel A.J."/>
            <person name="Lawal H.M."/>
            <person name="Felder M."/>
            <person name="Schilde C."/>
            <person name="Helps N.R."/>
            <person name="Tunggal B."/>
            <person name="Rivero F."/>
            <person name="John U."/>
            <person name="Schleicher M."/>
            <person name="Eichinger L."/>
            <person name="Platzer M."/>
            <person name="Noegel A.A."/>
            <person name="Schaap P."/>
            <person name="Gloeckner G."/>
        </authorList>
    </citation>
    <scope>NUCLEOTIDE SEQUENCE [LARGE SCALE GENOMIC DNA]</scope>
    <source>
        <strain evidence="6">SH3</strain>
    </source>
</reference>
<protein>
    <recommendedName>
        <fullName evidence="4">EGF-like domain-containing protein</fullName>
    </recommendedName>
</protein>
<dbReference type="OrthoDB" id="21152at2759"/>
<evidence type="ECO:0000256" key="3">
    <source>
        <dbReference type="SAM" id="SignalP"/>
    </source>
</evidence>
<feature type="chain" id="PRO_5003313847" description="EGF-like domain-containing protein" evidence="3">
    <location>
        <begin position="27"/>
        <end position="1074"/>
    </location>
</feature>
<dbReference type="InterPro" id="IPR000742">
    <property type="entry name" value="EGF"/>
</dbReference>
<dbReference type="GeneID" id="14868048"/>
<dbReference type="RefSeq" id="XP_004352207.1">
    <property type="nucleotide sequence ID" value="XM_004352155.1"/>
</dbReference>
<dbReference type="InterPro" id="IPR053331">
    <property type="entry name" value="EGF-like_comC"/>
</dbReference>
<dbReference type="Proteomes" id="UP000007797">
    <property type="component" value="Unassembled WGS sequence"/>
</dbReference>
<evidence type="ECO:0000259" key="4">
    <source>
        <dbReference type="PROSITE" id="PS50026"/>
    </source>
</evidence>
<feature type="transmembrane region" description="Helical" evidence="2">
    <location>
        <begin position="1032"/>
        <end position="1056"/>
    </location>
</feature>
<sequence length="1074" mass="118195">MAKTHNNCIHFLFFLLLLNVIQYSECQVMPPDEVASAVWVIRQYCLNVQEDQTAICSSGYFICSTGTTPHIIKIVVSFYPITTGQAPSGSQIFEFPELAVINGFPVGMPMLHSFMIGGTYLQQNIVFNFPQLVQMSIPVLGTVTIDQNTPVHPKLQFLSLQLFIPPLAQTISLSDQIFPVLQAIAFNVEAAPAGLNINCGLSYLANFKLSSEDAIVNASLSSPNYITSLSLKGYSTTFSPPLSAFPKLVGLEYTHSAATALPLTQFPGTLIAITATNSNFTVFPNIPLKNVTYLQYANNKFQGGIQWSNFQNANNILLDVTNNTALSTSIPQSFCNNRLYIKGCPLITNVPECFLCYQKNSLYVQTDIVLDAGFKCNITFDLTMIYTVLGRGNITGQNIGYGREDMIDGKYYLSSITPNKQLSLYDISFGTGPPKNATFSLDKFYPTAYQFNFTLLEVGVYFFGGVSYSQVAPRTIVIFFQVSHINNFLPHTVKLNNTIDCTDPSIPVPGGNLRCTVQGNLLKSNDQLKLTVSNQYYSFDSEFYIFVLYPYGVVLEKWDSLINVGSVYRFTGNFATTSMDQVAVYFNGDPSICNIMTMDNSSMVECTQAKYWPGIGLTNITITVLGFPSAPMMANLTTLESLCTYNGCSGRGTCNINGICICDTGYYSDQCSKKYPTFASGSYDINDRRLISIYGDFGPFNQTIVSITLNSTDCQVTSKSQTLINCTLVSEPTDGLALVRLTVDNSTNNGNNWIYFKPSSQSSGSGSGSDSDGSGGELTCPFNCYGHGQCINGKCKCDTEYSSIDNCLTKTSNHTNTPNTTSPTTSFDIDGIDFQFEMIAIQEIDTDNNIINEVLTNSWSSTILTDNQTQTTTVNYQLNNSDTTALLHIDANSIKLSVNISNWTFNTFLTTLRVIFKTTINNDQSIEFDCQDVNIDTLSYDQLSNSIQYLRVVKDNIQFTGRFIDYVLSDGRPTFSRTSIVNKTASLDDQQSIILIGISMPQSSESIIDPDFTPLLIDKNADSGCDSKSNTWRIIVGVVVGVVGAVAIGVASIILIDPLKFFEKKTPRIICHFL</sequence>
<accession>F4Q7Y2</accession>
<dbReference type="PROSITE" id="PS50026">
    <property type="entry name" value="EGF_3"/>
    <property type="match status" value="1"/>
</dbReference>
<dbReference type="PANTHER" id="PTHR24032:SF16">
    <property type="entry name" value="EGF-LIKE DOMAIN-CONTAINING PROTEIN"/>
    <property type="match status" value="1"/>
</dbReference>
<evidence type="ECO:0000313" key="5">
    <source>
        <dbReference type="EMBL" id="EGG15882.1"/>
    </source>
</evidence>
<dbReference type="Pfam" id="PF22933">
    <property type="entry name" value="ComC_SSD"/>
    <property type="match status" value="1"/>
</dbReference>
<organism evidence="5 6">
    <name type="scientific">Cavenderia fasciculata</name>
    <name type="common">Slime mold</name>
    <name type="synonym">Dictyostelium fasciculatum</name>
    <dbReference type="NCBI Taxonomy" id="261658"/>
    <lineage>
        <taxon>Eukaryota</taxon>
        <taxon>Amoebozoa</taxon>
        <taxon>Evosea</taxon>
        <taxon>Eumycetozoa</taxon>
        <taxon>Dictyostelia</taxon>
        <taxon>Acytosteliales</taxon>
        <taxon>Cavenderiaceae</taxon>
        <taxon>Cavenderia</taxon>
    </lineage>
</organism>
<dbReference type="STRING" id="1054147.F4Q7Y2"/>
<keyword evidence="6" id="KW-1185">Reference proteome</keyword>
<keyword evidence="2" id="KW-0812">Transmembrane</keyword>
<dbReference type="InterPro" id="IPR054484">
    <property type="entry name" value="ComC_SSD"/>
</dbReference>
<feature type="disulfide bond" evidence="1">
    <location>
        <begin position="662"/>
        <end position="671"/>
    </location>
</feature>
<keyword evidence="3" id="KW-0732">Signal</keyword>
<keyword evidence="2" id="KW-0472">Membrane</keyword>
<comment type="caution">
    <text evidence="1">Lacks conserved residue(s) required for the propagation of feature annotation.</text>
</comment>
<dbReference type="EMBL" id="GL883025">
    <property type="protein sequence ID" value="EGG15882.1"/>
    <property type="molecule type" value="Genomic_DNA"/>
</dbReference>
<evidence type="ECO:0000256" key="2">
    <source>
        <dbReference type="SAM" id="Phobius"/>
    </source>
</evidence>
<feature type="domain" description="EGF-like" evidence="4">
    <location>
        <begin position="639"/>
        <end position="672"/>
    </location>
</feature>